<dbReference type="EMBL" id="FOQK01000008">
    <property type="protein sequence ID" value="SFH92173.1"/>
    <property type="molecule type" value="Genomic_DNA"/>
</dbReference>
<reference evidence="1 2" key="1">
    <citation type="submission" date="2016-10" db="EMBL/GenBank/DDBJ databases">
        <authorList>
            <person name="de Groot N.N."/>
        </authorList>
    </citation>
    <scope>NUCLEOTIDE SEQUENCE [LARGE SCALE GENOMIC DNA]</scope>
    <source>
        <strain evidence="1 2">Z108</strain>
    </source>
</reference>
<evidence type="ECO:0000313" key="1">
    <source>
        <dbReference type="EMBL" id="SFH92173.1"/>
    </source>
</evidence>
<dbReference type="RefSeq" id="WP_075442859.1">
    <property type="nucleotide sequence ID" value="NZ_FOQK01000008.1"/>
</dbReference>
<accession>A0A1I3DZV0</accession>
<evidence type="ECO:0000313" key="2">
    <source>
        <dbReference type="Proteomes" id="UP000183639"/>
    </source>
</evidence>
<proteinExistence type="predicted"/>
<organism evidence="1 2">
    <name type="scientific">Selenomonas ruminantium</name>
    <dbReference type="NCBI Taxonomy" id="971"/>
    <lineage>
        <taxon>Bacteria</taxon>
        <taxon>Bacillati</taxon>
        <taxon>Bacillota</taxon>
        <taxon>Negativicutes</taxon>
        <taxon>Selenomonadales</taxon>
        <taxon>Selenomonadaceae</taxon>
        <taxon>Selenomonas</taxon>
    </lineage>
</organism>
<dbReference type="OrthoDB" id="479643at2"/>
<sequence>MESIFDKLLKARCNSNEDYLTELLALTLKQIDGIAIEYIRFICQKGNINLQDEINLLPEDFVETQKRVSTGIIDLILKTDKDIVFISEHKWWNGKLLDNQIMNYMNCTNELRFNHAYSVLITPSRTQWTQHADIQLTWSDIYEFFKSQIKKYQNQEKFLIEHFILFLENNGMGKYNSITPEALYGFFNAAKLEKNLKIIFSELESIDWLNECPALNELIKWNGSGFNIVTKKEWGRLGIDFMSEWKPGLFAGVILDTDDHQIEPEKRENGPDFVILLDVDCKDDSIYNSLLTSLEYQSLSDNLSKDSKSFTFIPHNKLMNKWRLAVLKKPLVDILLSKYDYDEQKDAIKGTITEGINLIVNSIQNTDKRFDTAENMDNIGNL</sequence>
<protein>
    <recommendedName>
        <fullName evidence="3">PD-(D/E)XK nuclease superfamily protein</fullName>
    </recommendedName>
</protein>
<evidence type="ECO:0008006" key="3">
    <source>
        <dbReference type="Google" id="ProtNLM"/>
    </source>
</evidence>
<name>A0A1I3DZV0_SELRU</name>
<gene>
    <name evidence="1" type="ORF">SAMN04487861_10880</name>
</gene>
<dbReference type="Proteomes" id="UP000183639">
    <property type="component" value="Unassembled WGS sequence"/>
</dbReference>
<dbReference type="AlphaFoldDB" id="A0A1I3DZV0"/>